<keyword evidence="2" id="KW-0813">Transport</keyword>
<dbReference type="Pfam" id="PF18269">
    <property type="entry name" value="T3SS_ATPase_C"/>
    <property type="match status" value="1"/>
</dbReference>
<name>A0A421AV84_9PSEU</name>
<dbReference type="PANTHER" id="PTHR15184:SF9">
    <property type="entry name" value="SPI-1 TYPE 3 SECRETION SYSTEM ATPASE"/>
    <property type="match status" value="1"/>
</dbReference>
<dbReference type="InterPro" id="IPR004100">
    <property type="entry name" value="ATPase_F1/V1/A1_a/bsu_N"/>
</dbReference>
<dbReference type="Pfam" id="PF00006">
    <property type="entry name" value="ATP-synt_ab"/>
    <property type="match status" value="1"/>
</dbReference>
<evidence type="ECO:0000259" key="9">
    <source>
        <dbReference type="SMART" id="SM00382"/>
    </source>
</evidence>
<keyword evidence="5" id="KW-0067">ATP-binding</keyword>
<evidence type="ECO:0000256" key="2">
    <source>
        <dbReference type="ARBA" id="ARBA00022448"/>
    </source>
</evidence>
<accession>A0A421AV84</accession>
<dbReference type="Gene3D" id="3.40.50.12240">
    <property type="match status" value="1"/>
</dbReference>
<evidence type="ECO:0000256" key="8">
    <source>
        <dbReference type="ARBA" id="ARBA00023065"/>
    </source>
</evidence>
<keyword evidence="8" id="KW-0406">Ion transport</keyword>
<dbReference type="NCBIfam" id="TIGR01026">
    <property type="entry name" value="fliI_yscN"/>
    <property type="match status" value="1"/>
</dbReference>
<dbReference type="RefSeq" id="WP_246010244.1">
    <property type="nucleotide sequence ID" value="NZ_RCDD01000011.1"/>
</dbReference>
<evidence type="ECO:0000256" key="5">
    <source>
        <dbReference type="ARBA" id="ARBA00022840"/>
    </source>
</evidence>
<comment type="caution">
    <text evidence="10">The sequence shown here is derived from an EMBL/GenBank/DDBJ whole genome shotgun (WGS) entry which is preliminary data.</text>
</comment>
<dbReference type="InterPro" id="IPR003593">
    <property type="entry name" value="AAA+_ATPase"/>
</dbReference>
<evidence type="ECO:0000256" key="6">
    <source>
        <dbReference type="ARBA" id="ARBA00022927"/>
    </source>
</evidence>
<dbReference type="GO" id="GO:0016887">
    <property type="term" value="F:ATP hydrolysis activity"/>
    <property type="evidence" value="ECO:0007669"/>
    <property type="project" value="InterPro"/>
</dbReference>
<dbReference type="Proteomes" id="UP000282454">
    <property type="component" value="Unassembled WGS sequence"/>
</dbReference>
<dbReference type="GO" id="GO:0046933">
    <property type="term" value="F:proton-transporting ATP synthase activity, rotational mechanism"/>
    <property type="evidence" value="ECO:0007669"/>
    <property type="project" value="TreeGrafter"/>
</dbReference>
<dbReference type="SUPFAM" id="SSF52540">
    <property type="entry name" value="P-loop containing nucleoside triphosphate hydrolases"/>
    <property type="match status" value="1"/>
</dbReference>
<dbReference type="AlphaFoldDB" id="A0A421AV84"/>
<dbReference type="Pfam" id="PF02874">
    <property type="entry name" value="ATP-synt_ab_N"/>
    <property type="match status" value="1"/>
</dbReference>
<protein>
    <submittedName>
        <fullName evidence="10">Flagellum-specific ATP synthase</fullName>
    </submittedName>
</protein>
<evidence type="ECO:0000313" key="10">
    <source>
        <dbReference type="EMBL" id="RLK53656.1"/>
    </source>
</evidence>
<feature type="domain" description="AAA+ ATPase" evidence="9">
    <location>
        <begin position="174"/>
        <end position="355"/>
    </location>
</feature>
<keyword evidence="7" id="KW-1278">Translocase</keyword>
<organism evidence="10 11">
    <name type="scientific">Actinokineospora cianjurensis</name>
    <dbReference type="NCBI Taxonomy" id="585224"/>
    <lineage>
        <taxon>Bacteria</taxon>
        <taxon>Bacillati</taxon>
        <taxon>Actinomycetota</taxon>
        <taxon>Actinomycetes</taxon>
        <taxon>Pseudonocardiales</taxon>
        <taxon>Pseudonocardiaceae</taxon>
        <taxon>Actinokineospora</taxon>
    </lineage>
</organism>
<dbReference type="InterPro" id="IPR005714">
    <property type="entry name" value="ATPase_T3SS_FliI/YscN"/>
</dbReference>
<keyword evidence="6" id="KW-0653">Protein transport</keyword>
<dbReference type="PANTHER" id="PTHR15184">
    <property type="entry name" value="ATP SYNTHASE"/>
    <property type="match status" value="1"/>
</dbReference>
<dbReference type="InterPro" id="IPR050053">
    <property type="entry name" value="ATPase_alpha/beta_chains"/>
</dbReference>
<dbReference type="GO" id="GO:0005524">
    <property type="term" value="F:ATP binding"/>
    <property type="evidence" value="ECO:0007669"/>
    <property type="project" value="UniProtKB-KW"/>
</dbReference>
<reference evidence="10 11" key="1">
    <citation type="submission" date="2018-10" db="EMBL/GenBank/DDBJ databases">
        <title>Genomic Encyclopedia of Archaeal and Bacterial Type Strains, Phase II (KMG-II): from individual species to whole genera.</title>
        <authorList>
            <person name="Goeker M."/>
        </authorList>
    </citation>
    <scope>NUCLEOTIDE SEQUENCE [LARGE SCALE GENOMIC DNA]</scope>
    <source>
        <strain evidence="10 11">DSM 45657</strain>
    </source>
</reference>
<evidence type="ECO:0000256" key="7">
    <source>
        <dbReference type="ARBA" id="ARBA00022967"/>
    </source>
</evidence>
<dbReference type="InterPro" id="IPR040627">
    <property type="entry name" value="T3SS_ATPase_C"/>
</dbReference>
<dbReference type="SMART" id="SM00382">
    <property type="entry name" value="AAA"/>
    <property type="match status" value="1"/>
</dbReference>
<evidence type="ECO:0000256" key="3">
    <source>
        <dbReference type="ARBA" id="ARBA00022490"/>
    </source>
</evidence>
<evidence type="ECO:0000313" key="11">
    <source>
        <dbReference type="Proteomes" id="UP000282454"/>
    </source>
</evidence>
<keyword evidence="3" id="KW-0963">Cytoplasm</keyword>
<evidence type="ECO:0000256" key="4">
    <source>
        <dbReference type="ARBA" id="ARBA00022741"/>
    </source>
</evidence>
<keyword evidence="4" id="KW-0547">Nucleotide-binding</keyword>
<proteinExistence type="predicted"/>
<dbReference type="GO" id="GO:0030254">
    <property type="term" value="P:protein secretion by the type III secretion system"/>
    <property type="evidence" value="ECO:0007669"/>
    <property type="project" value="InterPro"/>
</dbReference>
<gene>
    <name evidence="10" type="ORF">CLV68_6579</name>
</gene>
<sequence>MTTTLRESTGLHENTSLRDSAAFGERFAALLPAAKPSRTGAVVGVVGLAVTVAGIVARIGDLVSIGPAEQPLLAEVVALDNERVVCLPLGPLGGVGVGSPVVNTGGPLRIAVGEELRGRVLDGLGNPMDGGPPLTGLTRVSVDMAPPSAMERSLISEPLQLGVRALDTMVPCGHGQRIGIFAGSGVGKSSLLSMITRGTQAEITVIALIGERGREVREFLENDLGPEGLARSVVIVATSDQPPLVRLRAGFVATRVAEFYRDTGKNVLLMMDSLTRIAMAQREVGLSAGEPPATRGFPPSVFALLPTLLERAGPAPVGGITGLYTVLVEGDDHNEPIADAARSILDGHVVLDRKLATAGHFPSIEVLESVSRVTGAITTREQRADSATLRRLLAAQRDVRELVEIGAYVPGTNPDADRALALRGPINEFLRQSIDDQVPATAAWEQLSRLLHGAPEGGGH</sequence>
<dbReference type="FunFam" id="3.40.50.12240:FF:000002">
    <property type="entry name" value="Flagellum-specific ATP synthase FliI"/>
    <property type="match status" value="1"/>
</dbReference>
<dbReference type="GO" id="GO:0030257">
    <property type="term" value="C:type III protein secretion system complex"/>
    <property type="evidence" value="ECO:0007669"/>
    <property type="project" value="InterPro"/>
</dbReference>
<dbReference type="EMBL" id="RCDD01000011">
    <property type="protein sequence ID" value="RLK53656.1"/>
    <property type="molecule type" value="Genomic_DNA"/>
</dbReference>
<keyword evidence="11" id="KW-1185">Reference proteome</keyword>
<dbReference type="InterPro" id="IPR027417">
    <property type="entry name" value="P-loop_NTPase"/>
</dbReference>
<comment type="subcellular location">
    <subcellularLocation>
        <location evidence="1">Cytoplasm</location>
    </subcellularLocation>
</comment>
<evidence type="ECO:0000256" key="1">
    <source>
        <dbReference type="ARBA" id="ARBA00004496"/>
    </source>
</evidence>
<dbReference type="InterPro" id="IPR000194">
    <property type="entry name" value="ATPase_F1/V1/A1_a/bsu_nucl-bd"/>
</dbReference>
<dbReference type="GO" id="GO:0005737">
    <property type="term" value="C:cytoplasm"/>
    <property type="evidence" value="ECO:0007669"/>
    <property type="project" value="UniProtKB-SubCell"/>
</dbReference>
<dbReference type="CDD" id="cd01136">
    <property type="entry name" value="ATPase_flagellum-secretory_path_III"/>
    <property type="match status" value="1"/>
</dbReference>